<reference evidence="2" key="2">
    <citation type="submission" date="2025-08" db="UniProtKB">
        <authorList>
            <consortium name="Ensembl"/>
        </authorList>
    </citation>
    <scope>IDENTIFICATION</scope>
</reference>
<dbReference type="Ensembl" id="ENSCSAVT00000008804.1">
    <property type="protein sequence ID" value="ENSCSAVP00000008694.1"/>
    <property type="gene ID" value="ENSCSAVG00000005164.1"/>
</dbReference>
<dbReference type="PANTHER" id="PTHR21678:SF0">
    <property type="entry name" value="C3H1-TYPE DOMAIN-CONTAINING PROTEIN"/>
    <property type="match status" value="1"/>
</dbReference>
<dbReference type="InterPro" id="IPR039884">
    <property type="entry name" value="R3HC1/R3HCL"/>
</dbReference>
<keyword evidence="3" id="KW-1185">Reference proteome</keyword>
<organism evidence="2 3">
    <name type="scientific">Ciona savignyi</name>
    <name type="common">Pacific transparent sea squirt</name>
    <dbReference type="NCBI Taxonomy" id="51511"/>
    <lineage>
        <taxon>Eukaryota</taxon>
        <taxon>Metazoa</taxon>
        <taxon>Chordata</taxon>
        <taxon>Tunicata</taxon>
        <taxon>Ascidiacea</taxon>
        <taxon>Phlebobranchia</taxon>
        <taxon>Cionidae</taxon>
        <taxon>Ciona</taxon>
    </lineage>
</organism>
<evidence type="ECO:0000256" key="1">
    <source>
        <dbReference type="SAM" id="MobiDB-lite"/>
    </source>
</evidence>
<feature type="compositionally biased region" description="Basic and acidic residues" evidence="1">
    <location>
        <begin position="90"/>
        <end position="102"/>
    </location>
</feature>
<dbReference type="eggNOG" id="KOG4483">
    <property type="taxonomic scope" value="Eukaryota"/>
</dbReference>
<dbReference type="AlphaFoldDB" id="H2YTN4"/>
<feature type="compositionally biased region" description="Basic and acidic residues" evidence="1">
    <location>
        <begin position="21"/>
        <end position="32"/>
    </location>
</feature>
<feature type="region of interest" description="Disordered" evidence="1">
    <location>
        <begin position="13"/>
        <end position="123"/>
    </location>
</feature>
<sequence length="277" mass="30284">MPLESAAVTQTINLATSAPDSLDKQTAEHLQPDRPGSSGTPEPFAAPKHLEVPLIDDPDSDASSTATDGENGEVKDARQTTSASDSSTTDENHKPSEHEEKPTSTAESMAPGKTPVTTNGSNQVIEVDGEMVVIQEPEFDYYKFQPNKDMWSAPQFKKFVEIYNFPSNMSDIDVTQQLSHYRGLRLARVDPTHALCTLPTDNMAAELASQNFPAFETRPLSDASKQTKAKAKAKLENEKFEEIRSQRPKTNNSVAKRMIAGSLGQSSRSSAKRTSKK</sequence>
<evidence type="ECO:0000313" key="2">
    <source>
        <dbReference type="Ensembl" id="ENSCSAVP00000008694.1"/>
    </source>
</evidence>
<accession>H2YTN4</accession>
<dbReference type="GeneTree" id="ENSGT00530000063711"/>
<proteinExistence type="predicted"/>
<feature type="region of interest" description="Disordered" evidence="1">
    <location>
        <begin position="218"/>
        <end position="277"/>
    </location>
</feature>
<name>H2YTN4_CIOSA</name>
<dbReference type="PANTHER" id="PTHR21678">
    <property type="entry name" value="GROWTH INHIBITION AND DIFFERENTIATION RELATED PROTEIN 88"/>
    <property type="match status" value="1"/>
</dbReference>
<dbReference type="Proteomes" id="UP000007875">
    <property type="component" value="Unassembled WGS sequence"/>
</dbReference>
<evidence type="ECO:0000313" key="3">
    <source>
        <dbReference type="Proteomes" id="UP000007875"/>
    </source>
</evidence>
<dbReference type="OMA" id="ATHALCT"/>
<dbReference type="InParanoid" id="H2YTN4"/>
<feature type="compositionally biased region" description="Basic and acidic residues" evidence="1">
    <location>
        <begin position="233"/>
        <end position="245"/>
    </location>
</feature>
<feature type="compositionally biased region" description="Low complexity" evidence="1">
    <location>
        <begin position="80"/>
        <end position="89"/>
    </location>
</feature>
<reference evidence="2" key="3">
    <citation type="submission" date="2025-09" db="UniProtKB">
        <authorList>
            <consortium name="Ensembl"/>
        </authorList>
    </citation>
    <scope>IDENTIFICATION</scope>
</reference>
<reference evidence="3" key="1">
    <citation type="submission" date="2003-08" db="EMBL/GenBank/DDBJ databases">
        <authorList>
            <person name="Birren B."/>
            <person name="Nusbaum C."/>
            <person name="Abebe A."/>
            <person name="Abouelleil A."/>
            <person name="Adekoya E."/>
            <person name="Ait-zahra M."/>
            <person name="Allen N."/>
            <person name="Allen T."/>
            <person name="An P."/>
            <person name="Anderson M."/>
            <person name="Anderson S."/>
            <person name="Arachchi H."/>
            <person name="Armbruster J."/>
            <person name="Bachantsang P."/>
            <person name="Baldwin J."/>
            <person name="Barry A."/>
            <person name="Bayul T."/>
            <person name="Blitshsteyn B."/>
            <person name="Bloom T."/>
            <person name="Blye J."/>
            <person name="Boguslavskiy L."/>
            <person name="Borowsky M."/>
            <person name="Boukhgalter B."/>
            <person name="Brunache A."/>
            <person name="Butler J."/>
            <person name="Calixte N."/>
            <person name="Calvo S."/>
            <person name="Camarata J."/>
            <person name="Campo K."/>
            <person name="Chang J."/>
            <person name="Cheshatsang Y."/>
            <person name="Citroen M."/>
            <person name="Collymore A."/>
            <person name="Considine T."/>
            <person name="Cook A."/>
            <person name="Cooke P."/>
            <person name="Corum B."/>
            <person name="Cuomo C."/>
            <person name="David R."/>
            <person name="Dawoe T."/>
            <person name="Degray S."/>
            <person name="Dodge S."/>
            <person name="Dooley K."/>
            <person name="Dorje P."/>
            <person name="Dorjee K."/>
            <person name="Dorris L."/>
            <person name="Duffey N."/>
            <person name="Dupes A."/>
            <person name="Elkins T."/>
            <person name="Engels R."/>
            <person name="Erickson J."/>
            <person name="Farina A."/>
            <person name="Faro S."/>
            <person name="Ferreira P."/>
            <person name="Fischer H."/>
            <person name="Fitzgerald M."/>
            <person name="Foley K."/>
            <person name="Gage D."/>
            <person name="Galagan J."/>
            <person name="Gearin G."/>
            <person name="Gnerre S."/>
            <person name="Gnirke A."/>
            <person name="Goyette A."/>
            <person name="Graham J."/>
            <person name="Grandbois E."/>
            <person name="Gyaltsen K."/>
            <person name="Hafez N."/>
            <person name="Hagopian D."/>
            <person name="Hagos B."/>
            <person name="Hall J."/>
            <person name="Hatcher B."/>
            <person name="Heller A."/>
            <person name="Higgins H."/>
            <person name="Honan T."/>
            <person name="Horn A."/>
            <person name="Houde N."/>
            <person name="Hughes L."/>
            <person name="Hulme W."/>
            <person name="Husby E."/>
            <person name="Iliev I."/>
            <person name="Jaffe D."/>
            <person name="Jones C."/>
            <person name="Kamal M."/>
            <person name="Kamat A."/>
            <person name="Kamvysselis M."/>
            <person name="Karlsson E."/>
            <person name="Kells C."/>
            <person name="Kieu A."/>
            <person name="Kisner P."/>
            <person name="Kodira C."/>
            <person name="Kulbokas E."/>
            <person name="Labutti K."/>
            <person name="Lama D."/>
            <person name="Landers T."/>
            <person name="Leger J."/>
            <person name="Levine S."/>
            <person name="Lewis D."/>
            <person name="Lewis T."/>
            <person name="Lindblad-toh K."/>
            <person name="Liu X."/>
            <person name="Lokyitsang T."/>
            <person name="Lokyitsang Y."/>
            <person name="Lucien O."/>
            <person name="Lui A."/>
            <person name="Ma L.J."/>
            <person name="Mabbitt R."/>
            <person name="Macdonald J."/>
            <person name="Maclean C."/>
            <person name="Major J."/>
            <person name="Manning J."/>
            <person name="Marabella R."/>
            <person name="Maru K."/>
            <person name="Matthews C."/>
            <person name="Mauceli E."/>
            <person name="Mccarthy M."/>
            <person name="Mcdonough S."/>
            <person name="Mcghee T."/>
            <person name="Meldrim J."/>
            <person name="Meneus L."/>
            <person name="Mesirov J."/>
            <person name="Mihalev A."/>
            <person name="Mihova T."/>
            <person name="Mikkelsen T."/>
            <person name="Mlenga V."/>
            <person name="Moru K."/>
            <person name="Mozes J."/>
            <person name="Mulrain L."/>
            <person name="Munson G."/>
            <person name="Naylor J."/>
            <person name="Newes C."/>
            <person name="Nguyen C."/>
            <person name="Nguyen N."/>
            <person name="Nguyen T."/>
            <person name="Nicol R."/>
            <person name="Nielsen C."/>
            <person name="Nizzari M."/>
            <person name="Norbu C."/>
            <person name="Norbu N."/>
            <person name="O'donnell P."/>
            <person name="Okoawo O."/>
            <person name="O'leary S."/>
            <person name="Omotosho B."/>
            <person name="O'neill K."/>
            <person name="Osman S."/>
            <person name="Parker S."/>
            <person name="Perrin D."/>
            <person name="Phunkhang P."/>
            <person name="Piqani B."/>
            <person name="Purcell S."/>
            <person name="Rachupka T."/>
            <person name="Ramasamy U."/>
            <person name="Rameau R."/>
            <person name="Ray V."/>
            <person name="Raymond C."/>
            <person name="Retta R."/>
            <person name="Richardson S."/>
            <person name="Rise C."/>
            <person name="Rodriguez J."/>
            <person name="Rogers J."/>
            <person name="Rogov P."/>
            <person name="Rutman M."/>
            <person name="Schupbach R."/>
            <person name="Seaman C."/>
            <person name="Settipalli S."/>
            <person name="Sharpe T."/>
            <person name="Sheridan J."/>
            <person name="Sherpa N."/>
            <person name="Shi J."/>
            <person name="Smirnov S."/>
            <person name="Smith C."/>
            <person name="Sougnez C."/>
            <person name="Spencer B."/>
            <person name="Stalker J."/>
            <person name="Stange-thomann N."/>
            <person name="Stavropoulos S."/>
            <person name="Stetson K."/>
            <person name="Stone C."/>
            <person name="Stone S."/>
            <person name="Stubbs M."/>
            <person name="Talamas J."/>
            <person name="Tchuinga P."/>
            <person name="Tenzing P."/>
            <person name="Tesfaye S."/>
            <person name="Theodore J."/>
            <person name="Thoulutsang Y."/>
            <person name="Topham K."/>
            <person name="Towey S."/>
            <person name="Tsamla T."/>
            <person name="Tsomo N."/>
            <person name="Vallee D."/>
            <person name="Vassiliev H."/>
            <person name="Venkataraman V."/>
            <person name="Vinson J."/>
            <person name="Vo A."/>
            <person name="Wade C."/>
            <person name="Wang S."/>
            <person name="Wangchuk T."/>
            <person name="Wangdi T."/>
            <person name="Whittaker C."/>
            <person name="Wilkinson J."/>
            <person name="Wu Y."/>
            <person name="Wyman D."/>
            <person name="Yadav S."/>
            <person name="Yang S."/>
            <person name="Yang X."/>
            <person name="Yeager S."/>
            <person name="Yee E."/>
            <person name="Young G."/>
            <person name="Zainoun J."/>
            <person name="Zembeck L."/>
            <person name="Zimmer A."/>
            <person name="Zody M."/>
            <person name="Lander E."/>
        </authorList>
    </citation>
    <scope>NUCLEOTIDE SEQUENCE [LARGE SCALE GENOMIC DNA]</scope>
</reference>
<protein>
    <submittedName>
        <fullName evidence="2">Uncharacterized protein</fullName>
    </submittedName>
</protein>
<dbReference type="HOGENOM" id="CLU_1004564_0_0_1"/>